<comment type="caution">
    <text evidence="3">The sequence shown here is derived from an EMBL/GenBank/DDBJ whole genome shotgun (WGS) entry which is preliminary data.</text>
</comment>
<dbReference type="InterPro" id="IPR025240">
    <property type="entry name" value="DUF4189"/>
</dbReference>
<feature type="chain" id="PRO_5045416472" evidence="1">
    <location>
        <begin position="21"/>
        <end position="164"/>
    </location>
</feature>
<feature type="domain" description="DUF4189" evidence="2">
    <location>
        <begin position="64"/>
        <end position="157"/>
    </location>
</feature>
<evidence type="ECO:0000259" key="2">
    <source>
        <dbReference type="Pfam" id="PF13827"/>
    </source>
</evidence>
<dbReference type="RefSeq" id="WP_386706737.1">
    <property type="nucleotide sequence ID" value="NZ_JBHRYF010000001.1"/>
</dbReference>
<reference evidence="4" key="1">
    <citation type="journal article" date="2019" name="Int. J. Syst. Evol. Microbiol.">
        <title>The Global Catalogue of Microorganisms (GCM) 10K type strain sequencing project: providing services to taxonomists for standard genome sequencing and annotation.</title>
        <authorList>
            <consortium name="The Broad Institute Genomics Platform"/>
            <consortium name="The Broad Institute Genome Sequencing Center for Infectious Disease"/>
            <person name="Wu L."/>
            <person name="Ma J."/>
        </authorList>
    </citation>
    <scope>NUCLEOTIDE SEQUENCE [LARGE SCALE GENOMIC DNA]</scope>
    <source>
        <strain evidence="4">KCTC 42211</strain>
    </source>
</reference>
<dbReference type="Proteomes" id="UP001595724">
    <property type="component" value="Unassembled WGS sequence"/>
</dbReference>
<evidence type="ECO:0000313" key="4">
    <source>
        <dbReference type="Proteomes" id="UP001595724"/>
    </source>
</evidence>
<evidence type="ECO:0000313" key="3">
    <source>
        <dbReference type="EMBL" id="MFC3659411.1"/>
    </source>
</evidence>
<dbReference type="Pfam" id="PF13827">
    <property type="entry name" value="DUF4189"/>
    <property type="match status" value="1"/>
</dbReference>
<proteinExistence type="predicted"/>
<sequence>MRSEVIVAAILLALCDAAFAQTACPQGVAGGSAQCGPSSLVDPSDSSYGSSAPSLPQEKWADSWGAIAADGNGVVGIETDFPSKRKAKKGAVAECKKRGGGNCKVWRTFVNQCAAVIAGEGLSATASAPTKREAIDLGMEHCRGDGGGDCRLYWSGCSHAWRVW</sequence>
<organism evidence="3 4">
    <name type="scientific">Luteimonas notoginsengisoli</name>
    <dbReference type="NCBI Taxonomy" id="1578200"/>
    <lineage>
        <taxon>Bacteria</taxon>
        <taxon>Pseudomonadati</taxon>
        <taxon>Pseudomonadota</taxon>
        <taxon>Gammaproteobacteria</taxon>
        <taxon>Lysobacterales</taxon>
        <taxon>Lysobacteraceae</taxon>
        <taxon>Luteimonas</taxon>
    </lineage>
</organism>
<evidence type="ECO:0000256" key="1">
    <source>
        <dbReference type="SAM" id="SignalP"/>
    </source>
</evidence>
<feature type="signal peptide" evidence="1">
    <location>
        <begin position="1"/>
        <end position="20"/>
    </location>
</feature>
<accession>A0ABV7URJ7</accession>
<dbReference type="EMBL" id="JBHRYF010000001">
    <property type="protein sequence ID" value="MFC3659411.1"/>
    <property type="molecule type" value="Genomic_DNA"/>
</dbReference>
<gene>
    <name evidence="3" type="ORF">ACFOM9_04865</name>
</gene>
<keyword evidence="1" id="KW-0732">Signal</keyword>
<protein>
    <submittedName>
        <fullName evidence="3">DUF4189 domain-containing protein</fullName>
    </submittedName>
</protein>
<keyword evidence="4" id="KW-1185">Reference proteome</keyword>
<name>A0ABV7URJ7_9GAMM</name>